<feature type="transmembrane region" description="Helical" evidence="1">
    <location>
        <begin position="109"/>
        <end position="126"/>
    </location>
</feature>
<dbReference type="Pfam" id="PF06496">
    <property type="entry name" value="DUF1097"/>
    <property type="match status" value="1"/>
</dbReference>
<comment type="caution">
    <text evidence="2">The sequence shown here is derived from an EMBL/GenBank/DDBJ whole genome shotgun (WGS) entry which is preliminary data.</text>
</comment>
<sequence length="173" mass="17930">MEKLAALSLSIGLLAGVATFLAVGPASGVFFIWAATISWAAYFMLGANKEAVKNIIVCGIFGVVMAWITAILLTGISPDAVLGFSLTAAITVAVVVTVMCLLAVIPQLSVIPVSVLGYSATFAYLLQTPGKLTPDVLLGVSLDNPLLVISISLVIGVYLGQFSAQLAAKWTKE</sequence>
<feature type="transmembrane region" description="Helical" evidence="1">
    <location>
        <begin position="82"/>
        <end position="102"/>
    </location>
</feature>
<proteinExistence type="predicted"/>
<reference evidence="2 3" key="1">
    <citation type="submission" date="2016-03" db="EMBL/GenBank/DDBJ databases">
        <authorList>
            <person name="Ploux O."/>
        </authorList>
    </citation>
    <scope>NUCLEOTIDE SEQUENCE [LARGE SCALE GENOMIC DNA]</scope>
    <source>
        <strain evidence="2 3">R-45370</strain>
    </source>
</reference>
<protein>
    <recommendedName>
        <fullName evidence="4">DUF1097 domain-containing protein</fullName>
    </recommendedName>
</protein>
<evidence type="ECO:0000256" key="1">
    <source>
        <dbReference type="SAM" id="Phobius"/>
    </source>
</evidence>
<keyword evidence="3" id="KW-1185">Reference proteome</keyword>
<evidence type="ECO:0008006" key="4">
    <source>
        <dbReference type="Google" id="ProtNLM"/>
    </source>
</evidence>
<keyword evidence="1" id="KW-0472">Membrane</keyword>
<dbReference type="EMBL" id="LUUI01000096">
    <property type="protein sequence ID" value="OAI16382.1"/>
    <property type="molecule type" value="Genomic_DNA"/>
</dbReference>
<keyword evidence="1" id="KW-1133">Transmembrane helix</keyword>
<accession>A0A177NEX2</accession>
<feature type="transmembrane region" description="Helical" evidence="1">
    <location>
        <begin position="30"/>
        <end position="48"/>
    </location>
</feature>
<keyword evidence="1" id="KW-0812">Transmembrane</keyword>
<dbReference type="InterPro" id="IPR009476">
    <property type="entry name" value="DUF1097"/>
</dbReference>
<gene>
    <name evidence="2" type="ORF">A1359_08295</name>
</gene>
<dbReference type="Proteomes" id="UP000078476">
    <property type="component" value="Unassembled WGS sequence"/>
</dbReference>
<dbReference type="AlphaFoldDB" id="A0A177NEX2"/>
<dbReference type="OrthoDB" id="7861714at2"/>
<evidence type="ECO:0000313" key="3">
    <source>
        <dbReference type="Proteomes" id="UP000078476"/>
    </source>
</evidence>
<dbReference type="RefSeq" id="WP_066981460.1">
    <property type="nucleotide sequence ID" value="NZ_LUUI01000096.1"/>
</dbReference>
<evidence type="ECO:0000313" key="2">
    <source>
        <dbReference type="EMBL" id="OAI16382.1"/>
    </source>
</evidence>
<feature type="transmembrane region" description="Helical" evidence="1">
    <location>
        <begin position="146"/>
        <end position="168"/>
    </location>
</feature>
<dbReference type="STRING" id="980561.A1359_08295"/>
<name>A0A177NEX2_9GAMM</name>
<feature type="transmembrane region" description="Helical" evidence="1">
    <location>
        <begin position="55"/>
        <end position="76"/>
    </location>
</feature>
<organism evidence="2 3">
    <name type="scientific">Methylomonas lenta</name>
    <dbReference type="NCBI Taxonomy" id="980561"/>
    <lineage>
        <taxon>Bacteria</taxon>
        <taxon>Pseudomonadati</taxon>
        <taxon>Pseudomonadota</taxon>
        <taxon>Gammaproteobacteria</taxon>
        <taxon>Methylococcales</taxon>
        <taxon>Methylococcaceae</taxon>
        <taxon>Methylomonas</taxon>
    </lineage>
</organism>